<keyword evidence="1" id="KW-0805">Transcription regulation</keyword>
<dbReference type="Gene3D" id="1.10.357.10">
    <property type="entry name" value="Tetracycline Repressor, domain 2"/>
    <property type="match status" value="1"/>
</dbReference>
<gene>
    <name evidence="5" type="ORF">UFOPK4043_00913</name>
</gene>
<keyword evidence="3" id="KW-0804">Transcription</keyword>
<dbReference type="AlphaFoldDB" id="A0A6J7PRJ8"/>
<dbReference type="SUPFAM" id="SSF46689">
    <property type="entry name" value="Homeodomain-like"/>
    <property type="match status" value="1"/>
</dbReference>
<reference evidence="5" key="1">
    <citation type="submission" date="2020-05" db="EMBL/GenBank/DDBJ databases">
        <authorList>
            <person name="Chiriac C."/>
            <person name="Salcher M."/>
            <person name="Ghai R."/>
            <person name="Kavagutti S V."/>
        </authorList>
    </citation>
    <scope>NUCLEOTIDE SEQUENCE</scope>
</reference>
<evidence type="ECO:0000256" key="1">
    <source>
        <dbReference type="ARBA" id="ARBA00023015"/>
    </source>
</evidence>
<dbReference type="InterPro" id="IPR001647">
    <property type="entry name" value="HTH_TetR"/>
</dbReference>
<dbReference type="InterPro" id="IPR036271">
    <property type="entry name" value="Tet_transcr_reg_TetR-rel_C_sf"/>
</dbReference>
<organism evidence="5">
    <name type="scientific">freshwater metagenome</name>
    <dbReference type="NCBI Taxonomy" id="449393"/>
    <lineage>
        <taxon>unclassified sequences</taxon>
        <taxon>metagenomes</taxon>
        <taxon>ecological metagenomes</taxon>
    </lineage>
</organism>
<dbReference type="GO" id="GO:0003677">
    <property type="term" value="F:DNA binding"/>
    <property type="evidence" value="ECO:0007669"/>
    <property type="project" value="UniProtKB-KW"/>
</dbReference>
<dbReference type="EMBL" id="CAFBPA010000130">
    <property type="protein sequence ID" value="CAB5008027.1"/>
    <property type="molecule type" value="Genomic_DNA"/>
</dbReference>
<name>A0A6J7PRJ8_9ZZZZ</name>
<evidence type="ECO:0000256" key="3">
    <source>
        <dbReference type="ARBA" id="ARBA00023163"/>
    </source>
</evidence>
<dbReference type="Pfam" id="PF13305">
    <property type="entry name" value="TetR_C_33"/>
    <property type="match status" value="1"/>
</dbReference>
<dbReference type="SUPFAM" id="SSF48498">
    <property type="entry name" value="Tetracyclin repressor-like, C-terminal domain"/>
    <property type="match status" value="1"/>
</dbReference>
<dbReference type="InterPro" id="IPR009057">
    <property type="entry name" value="Homeodomain-like_sf"/>
</dbReference>
<feature type="domain" description="HTH tetR-type" evidence="4">
    <location>
        <begin position="16"/>
        <end position="76"/>
    </location>
</feature>
<dbReference type="Pfam" id="PF00440">
    <property type="entry name" value="TetR_N"/>
    <property type="match status" value="1"/>
</dbReference>
<evidence type="ECO:0000259" key="4">
    <source>
        <dbReference type="PROSITE" id="PS50977"/>
    </source>
</evidence>
<sequence length="236" mass="25751">MPATTAPSTARARARIEITQEILDTARDHLTKDGAAALSLRAVARDLGMVSSGIYRYVPNRDSLLTMLIIDAYDSLGADVEKAELTVQRHNHLERFLTTCHAVRTWGLAHPQEYALIYGSPVPGYTAPADTIVSASRVPAVLITILIDMHTRGRQPKPAPVLPLVSSAIADLRMFSGGLLPDDLLLRGMAAWSGLFGAVSFEIFGHLHNVVAESPKYRKAYFDHQMRQVAVGLRLG</sequence>
<dbReference type="InterPro" id="IPR025996">
    <property type="entry name" value="MT1864/Rv1816-like_C"/>
</dbReference>
<protein>
    <submittedName>
        <fullName evidence="5">Unannotated protein</fullName>
    </submittedName>
</protein>
<proteinExistence type="predicted"/>
<accession>A0A6J7PRJ8</accession>
<evidence type="ECO:0000313" key="5">
    <source>
        <dbReference type="EMBL" id="CAB5008027.1"/>
    </source>
</evidence>
<dbReference type="PROSITE" id="PS50977">
    <property type="entry name" value="HTH_TETR_2"/>
    <property type="match status" value="1"/>
</dbReference>
<keyword evidence="2" id="KW-0238">DNA-binding</keyword>
<evidence type="ECO:0000256" key="2">
    <source>
        <dbReference type="ARBA" id="ARBA00023125"/>
    </source>
</evidence>